<protein>
    <submittedName>
        <fullName evidence="1">Uncharacterized protein</fullName>
    </submittedName>
</protein>
<gene>
    <name evidence="1" type="ordered locus">CKO_03066</name>
</gene>
<proteinExistence type="predicted"/>
<evidence type="ECO:0000313" key="1">
    <source>
        <dbReference type="EMBL" id="ABV14157.1"/>
    </source>
</evidence>
<reference evidence="1 2" key="1">
    <citation type="submission" date="2007-08" db="EMBL/GenBank/DDBJ databases">
        <authorList>
            <consortium name="The Citrobacter koseri Genome Sequencing Project"/>
            <person name="McClelland M."/>
            <person name="Sanderson E.K."/>
            <person name="Porwollik S."/>
            <person name="Spieth J."/>
            <person name="Clifton W.S."/>
            <person name="Latreille P."/>
            <person name="Courtney L."/>
            <person name="Wang C."/>
            <person name="Pepin K."/>
            <person name="Bhonagiri V."/>
            <person name="Nash W."/>
            <person name="Johnson M."/>
            <person name="Thiruvilangam P."/>
            <person name="Wilson R."/>
        </authorList>
    </citation>
    <scope>NUCLEOTIDE SEQUENCE [LARGE SCALE GENOMIC DNA]</scope>
    <source>
        <strain evidence="2">ATCC BAA-895 / CDC 4225-83 / SGSC4696</strain>
    </source>
</reference>
<dbReference type="Proteomes" id="UP000008148">
    <property type="component" value="Chromosome"/>
</dbReference>
<accession>A8AKZ3</accession>
<organism evidence="1 2">
    <name type="scientific">Citrobacter koseri (strain ATCC BAA-895 / CDC 4225-83 / SGSC4696)</name>
    <dbReference type="NCBI Taxonomy" id="290338"/>
    <lineage>
        <taxon>Bacteria</taxon>
        <taxon>Pseudomonadati</taxon>
        <taxon>Pseudomonadota</taxon>
        <taxon>Gammaproteobacteria</taxon>
        <taxon>Enterobacterales</taxon>
        <taxon>Enterobacteriaceae</taxon>
        <taxon>Citrobacter</taxon>
    </lineage>
</organism>
<evidence type="ECO:0000313" key="2">
    <source>
        <dbReference type="Proteomes" id="UP000008148"/>
    </source>
</evidence>
<keyword evidence="2" id="KW-1185">Reference proteome</keyword>
<dbReference type="EMBL" id="CP000822">
    <property type="protein sequence ID" value="ABV14157.1"/>
    <property type="molecule type" value="Genomic_DNA"/>
</dbReference>
<dbReference type="AlphaFoldDB" id="A8AKZ3"/>
<sequence>MIAGEEGHAAKIDADVAFPDSFTCGAYRNRGKRLDADIQLFQVVYLTHRAVDDQPFPFILRSQTRQFGVDQRATDRTTAIDQQNATTAILFEQIVEQPVVLETFYRDDLSAKRRPSSKVREQWFHDVDIFLVDVTKLGSIVFHRLNVQLLREFLVYRAMRTVCKIINCSLIFVS</sequence>
<dbReference type="HOGENOM" id="CLU_1583898_0_0_6"/>
<name>A8AKZ3_CITK8</name>
<dbReference type="KEGG" id="cko:CKO_03066"/>